<dbReference type="InterPro" id="IPR036259">
    <property type="entry name" value="MFS_trans_sf"/>
</dbReference>
<feature type="transmembrane region" description="Helical" evidence="4">
    <location>
        <begin position="119"/>
        <end position="145"/>
    </location>
</feature>
<reference evidence="6" key="1">
    <citation type="submission" date="2020-06" db="EMBL/GenBank/DDBJ databases">
        <title>Stable isotope informed genome-resolved metagenomics uncovers potential trophic interactions in rhizosphere soil.</title>
        <authorList>
            <person name="Starr E.P."/>
            <person name="Shi S."/>
            <person name="Blazewicz S.J."/>
            <person name="Koch B.J."/>
            <person name="Probst A.J."/>
            <person name="Hungate B.A."/>
            <person name="Pett-Ridge J."/>
            <person name="Firestone M.K."/>
            <person name="Banfield J.F."/>
        </authorList>
    </citation>
    <scope>NUCLEOTIDE SEQUENCE</scope>
    <source>
        <strain evidence="6">YM_69_17</strain>
    </source>
</reference>
<feature type="transmembrane region" description="Helical" evidence="4">
    <location>
        <begin position="327"/>
        <end position="345"/>
    </location>
</feature>
<evidence type="ECO:0000313" key="6">
    <source>
        <dbReference type="EMBL" id="MBW8727599.1"/>
    </source>
</evidence>
<evidence type="ECO:0000313" key="7">
    <source>
        <dbReference type="Proteomes" id="UP000700706"/>
    </source>
</evidence>
<evidence type="ECO:0000256" key="1">
    <source>
        <dbReference type="ARBA" id="ARBA00022692"/>
    </source>
</evidence>
<feature type="transmembrane region" description="Helical" evidence="4">
    <location>
        <begin position="269"/>
        <end position="288"/>
    </location>
</feature>
<dbReference type="Proteomes" id="UP000700706">
    <property type="component" value="Unassembled WGS sequence"/>
</dbReference>
<feature type="transmembrane region" description="Helical" evidence="4">
    <location>
        <begin position="29"/>
        <end position="46"/>
    </location>
</feature>
<proteinExistence type="predicted"/>
<dbReference type="AlphaFoldDB" id="A0A952KMF4"/>
<keyword evidence="2 4" id="KW-1133">Transmembrane helix</keyword>
<keyword evidence="1 4" id="KW-0812">Transmembrane</keyword>
<dbReference type="SUPFAM" id="SSF103473">
    <property type="entry name" value="MFS general substrate transporter"/>
    <property type="match status" value="1"/>
</dbReference>
<dbReference type="PANTHER" id="PTHR42910">
    <property type="entry name" value="TRANSPORTER SCO4007-RELATED"/>
    <property type="match status" value="1"/>
</dbReference>
<feature type="domain" description="Major facilitator superfamily (MFS) profile" evidence="5">
    <location>
        <begin position="22"/>
        <end position="412"/>
    </location>
</feature>
<dbReference type="PROSITE" id="PS50850">
    <property type="entry name" value="MFS"/>
    <property type="match status" value="1"/>
</dbReference>
<gene>
    <name evidence="6" type="ORF">JF625_20920</name>
</gene>
<dbReference type="PANTHER" id="PTHR42910:SF1">
    <property type="entry name" value="MAJOR FACILITATOR SUPERFAMILY (MFS) PROFILE DOMAIN-CONTAINING PROTEIN"/>
    <property type="match status" value="1"/>
</dbReference>
<feature type="transmembrane region" description="Helical" evidence="4">
    <location>
        <begin position="183"/>
        <end position="202"/>
    </location>
</feature>
<protein>
    <submittedName>
        <fullName evidence="6">MFS transporter</fullName>
    </submittedName>
</protein>
<feature type="transmembrane region" description="Helical" evidence="4">
    <location>
        <begin position="58"/>
        <end position="83"/>
    </location>
</feature>
<organism evidence="6 7">
    <name type="scientific">Inquilinus limosus</name>
    <dbReference type="NCBI Taxonomy" id="171674"/>
    <lineage>
        <taxon>Bacteria</taxon>
        <taxon>Pseudomonadati</taxon>
        <taxon>Pseudomonadota</taxon>
        <taxon>Alphaproteobacteria</taxon>
        <taxon>Rhodospirillales</taxon>
        <taxon>Rhodospirillaceae</taxon>
        <taxon>Inquilinus</taxon>
    </lineage>
</organism>
<dbReference type="GO" id="GO:0022857">
    <property type="term" value="F:transmembrane transporter activity"/>
    <property type="evidence" value="ECO:0007669"/>
    <property type="project" value="InterPro"/>
</dbReference>
<evidence type="ECO:0000256" key="4">
    <source>
        <dbReference type="SAM" id="Phobius"/>
    </source>
</evidence>
<sequence>MSTLHPSGAVPAALRPAAPSPAAAMTTPLQLLFATAVGVVVLNLYASQPLIGLIGPALGLAPATASLVTTLTLLAYAAGLVLLVPLVDLLANRRLIVATLAVDVAALAVAATATSTPVFLAASVLIGLASTAIQMLVPIAAALAAPADRGRVVGNVMSGLMVGILLSRPIASLMAGSFGWRSFYALTAGLIAVLALVLLRALPERRPAPGPRYAALIGSLWTLLRQEPVLRRRAADQMLLMAAFSAFWTTVALRLAAPPFGLGQDGIALFALAGAAGTVVAPLAGRIADRGWSRPATRASHGLVVLGLLGAGLAGGVWTGWAPSLGLLAAAAVLLDAGVVANQILGRHAINTLQPEARGRLNGLYTGLFFIGGSAGAAIAGLAWAWGGWAAICGAGLVFALMASAVPSADRRGA</sequence>
<dbReference type="Gene3D" id="1.20.1250.20">
    <property type="entry name" value="MFS general substrate transporter like domains"/>
    <property type="match status" value="1"/>
</dbReference>
<name>A0A952KMF4_9PROT</name>
<keyword evidence="3 4" id="KW-0472">Membrane</keyword>
<dbReference type="InterPro" id="IPR011701">
    <property type="entry name" value="MFS"/>
</dbReference>
<evidence type="ECO:0000259" key="5">
    <source>
        <dbReference type="PROSITE" id="PS50850"/>
    </source>
</evidence>
<accession>A0A952KMF4</accession>
<feature type="transmembrane region" description="Helical" evidence="4">
    <location>
        <begin position="95"/>
        <end position="113"/>
    </location>
</feature>
<dbReference type="InterPro" id="IPR020846">
    <property type="entry name" value="MFS_dom"/>
</dbReference>
<feature type="transmembrane region" description="Helical" evidence="4">
    <location>
        <begin position="152"/>
        <end position="171"/>
    </location>
</feature>
<comment type="caution">
    <text evidence="6">The sequence shown here is derived from an EMBL/GenBank/DDBJ whole genome shotgun (WGS) entry which is preliminary data.</text>
</comment>
<dbReference type="EMBL" id="JAEKLZ010000290">
    <property type="protein sequence ID" value="MBW8727599.1"/>
    <property type="molecule type" value="Genomic_DNA"/>
</dbReference>
<evidence type="ECO:0000256" key="3">
    <source>
        <dbReference type="ARBA" id="ARBA00023136"/>
    </source>
</evidence>
<evidence type="ECO:0000256" key="2">
    <source>
        <dbReference type="ARBA" id="ARBA00022989"/>
    </source>
</evidence>
<feature type="transmembrane region" description="Helical" evidence="4">
    <location>
        <begin position="300"/>
        <end position="321"/>
    </location>
</feature>
<feature type="transmembrane region" description="Helical" evidence="4">
    <location>
        <begin position="238"/>
        <end position="257"/>
    </location>
</feature>
<feature type="transmembrane region" description="Helical" evidence="4">
    <location>
        <begin position="365"/>
        <end position="383"/>
    </location>
</feature>
<feature type="transmembrane region" description="Helical" evidence="4">
    <location>
        <begin position="389"/>
        <end position="409"/>
    </location>
</feature>
<dbReference type="Pfam" id="PF07690">
    <property type="entry name" value="MFS_1"/>
    <property type="match status" value="1"/>
</dbReference>